<dbReference type="GO" id="GO:0005682">
    <property type="term" value="C:U5 snRNP"/>
    <property type="evidence" value="ECO:0007669"/>
    <property type="project" value="TreeGrafter"/>
</dbReference>
<dbReference type="Proteomes" id="UP000663834">
    <property type="component" value="Unassembled WGS sequence"/>
</dbReference>
<organism evidence="2 3">
    <name type="scientific">Rotaria magnacalcarata</name>
    <dbReference type="NCBI Taxonomy" id="392030"/>
    <lineage>
        <taxon>Eukaryota</taxon>
        <taxon>Metazoa</taxon>
        <taxon>Spiralia</taxon>
        <taxon>Gnathifera</taxon>
        <taxon>Rotifera</taxon>
        <taxon>Eurotatoria</taxon>
        <taxon>Bdelloidea</taxon>
        <taxon>Philodinida</taxon>
        <taxon>Philodinidae</taxon>
        <taxon>Rotaria</taxon>
    </lineage>
</organism>
<proteinExistence type="predicted"/>
<reference evidence="2" key="1">
    <citation type="submission" date="2021-02" db="EMBL/GenBank/DDBJ databases">
        <authorList>
            <person name="Nowell W R."/>
        </authorList>
    </citation>
    <scope>NUCLEOTIDE SEQUENCE</scope>
</reference>
<dbReference type="GO" id="GO:0030620">
    <property type="term" value="F:U2 snRNA binding"/>
    <property type="evidence" value="ECO:0007669"/>
    <property type="project" value="TreeGrafter"/>
</dbReference>
<name>A0A815QWP0_9BILA</name>
<dbReference type="Pfam" id="PF01398">
    <property type="entry name" value="JAB"/>
    <property type="match status" value="1"/>
</dbReference>
<dbReference type="InterPro" id="IPR000555">
    <property type="entry name" value="JAMM/MPN+_dom"/>
</dbReference>
<dbReference type="GO" id="GO:0008237">
    <property type="term" value="F:metallopeptidase activity"/>
    <property type="evidence" value="ECO:0007669"/>
    <property type="project" value="InterPro"/>
</dbReference>
<dbReference type="GO" id="GO:0030623">
    <property type="term" value="F:U5 snRNA binding"/>
    <property type="evidence" value="ECO:0007669"/>
    <property type="project" value="TreeGrafter"/>
</dbReference>
<protein>
    <recommendedName>
        <fullName evidence="1">JAB1/MPN/MOV34 metalloenzyme domain-containing protein</fullName>
    </recommendedName>
</protein>
<dbReference type="PANTHER" id="PTHR11140:SF0">
    <property type="entry name" value="PRE-MRNA-PROCESSING-SPLICING FACTOR 8"/>
    <property type="match status" value="1"/>
</dbReference>
<dbReference type="InterPro" id="IPR027652">
    <property type="entry name" value="PRP8"/>
</dbReference>
<comment type="caution">
    <text evidence="2">The sequence shown here is derived from an EMBL/GenBank/DDBJ whole genome shotgun (WGS) entry which is preliminary data.</text>
</comment>
<dbReference type="GO" id="GO:0017070">
    <property type="term" value="F:U6 snRNA binding"/>
    <property type="evidence" value="ECO:0007669"/>
    <property type="project" value="TreeGrafter"/>
</dbReference>
<feature type="domain" description="JAB1/MPN/MOV34 metalloenzyme" evidence="1">
    <location>
        <begin position="33"/>
        <end position="65"/>
    </location>
</feature>
<dbReference type="GO" id="GO:0030619">
    <property type="term" value="F:U1 snRNA binding"/>
    <property type="evidence" value="ECO:0007669"/>
    <property type="project" value="TreeGrafter"/>
</dbReference>
<gene>
    <name evidence="2" type="ORF">KQP761_LOCUS12938</name>
</gene>
<dbReference type="GO" id="GO:0097157">
    <property type="term" value="F:pre-mRNA intronic binding"/>
    <property type="evidence" value="ECO:0007669"/>
    <property type="project" value="TreeGrafter"/>
</dbReference>
<accession>A0A815QWP0</accession>
<dbReference type="OrthoDB" id="6433000at2759"/>
<dbReference type="GO" id="GO:0071013">
    <property type="term" value="C:catalytic step 2 spliceosome"/>
    <property type="evidence" value="ECO:0007669"/>
    <property type="project" value="TreeGrafter"/>
</dbReference>
<dbReference type="InterPro" id="IPR027417">
    <property type="entry name" value="P-loop_NTPase"/>
</dbReference>
<dbReference type="Gene3D" id="3.40.140.10">
    <property type="entry name" value="Cytidine Deaminase, domain 2"/>
    <property type="match status" value="1"/>
</dbReference>
<evidence type="ECO:0000313" key="3">
    <source>
        <dbReference type="Proteomes" id="UP000663834"/>
    </source>
</evidence>
<dbReference type="EMBL" id="CAJNOW010005949">
    <property type="protein sequence ID" value="CAF1468893.1"/>
    <property type="molecule type" value="Genomic_DNA"/>
</dbReference>
<evidence type="ECO:0000259" key="1">
    <source>
        <dbReference type="Pfam" id="PF01398"/>
    </source>
</evidence>
<dbReference type="SUPFAM" id="SSF52540">
    <property type="entry name" value="P-loop containing nucleoside triphosphate hydrolases"/>
    <property type="match status" value="1"/>
</dbReference>
<dbReference type="AlphaFoldDB" id="A0A815QWP0"/>
<dbReference type="GO" id="GO:0000244">
    <property type="term" value="P:spliceosomal tri-snRNP complex assembly"/>
    <property type="evidence" value="ECO:0007669"/>
    <property type="project" value="TreeGrafter"/>
</dbReference>
<evidence type="ECO:0000313" key="2">
    <source>
        <dbReference type="EMBL" id="CAF1468893.1"/>
    </source>
</evidence>
<dbReference type="PANTHER" id="PTHR11140">
    <property type="entry name" value="PRE-MRNA SPLICING FACTOR PRP8"/>
    <property type="match status" value="1"/>
</dbReference>
<sequence>MSINKAQGQSLKVAPINLGAPCFSHGQLYVACSRDMEPLGWIDTQPNELPQLSPQDITTHAKIMNNHAPWDREKTIVITCSFTPD</sequence>